<keyword evidence="5 10" id="KW-0067">ATP-binding</keyword>
<dbReference type="PANTHER" id="PTHR18866">
    <property type="entry name" value="CARBOXYLASE:PYRUVATE/ACETYL-COA/PROPIONYL-COA CARBOXYLASE"/>
    <property type="match status" value="1"/>
</dbReference>
<dbReference type="InterPro" id="IPR011053">
    <property type="entry name" value="Single_hybrid_motif"/>
</dbReference>
<dbReference type="CDD" id="cd06850">
    <property type="entry name" value="biotinyl_domain"/>
    <property type="match status" value="1"/>
</dbReference>
<comment type="cofactor">
    <cofactor evidence="1">
        <name>biotin</name>
        <dbReference type="ChEBI" id="CHEBI:57586"/>
    </cofactor>
</comment>
<dbReference type="Gene3D" id="2.40.50.100">
    <property type="match status" value="1"/>
</dbReference>
<evidence type="ECO:0000256" key="1">
    <source>
        <dbReference type="ARBA" id="ARBA00001953"/>
    </source>
</evidence>
<dbReference type="SUPFAM" id="SSF52440">
    <property type="entry name" value="PreATP-grasp domain"/>
    <property type="match status" value="1"/>
</dbReference>
<evidence type="ECO:0000256" key="8">
    <source>
        <dbReference type="ARBA" id="ARBA00023267"/>
    </source>
</evidence>
<dbReference type="GO" id="GO:0005759">
    <property type="term" value="C:mitochondrial matrix"/>
    <property type="evidence" value="ECO:0007669"/>
    <property type="project" value="UniProtKB-SubCell"/>
</dbReference>
<dbReference type="Pfam" id="PF02786">
    <property type="entry name" value="CPSase_L_D2"/>
    <property type="match status" value="1"/>
</dbReference>
<feature type="region of interest" description="Disordered" evidence="11">
    <location>
        <begin position="610"/>
        <end position="630"/>
    </location>
</feature>
<dbReference type="InterPro" id="IPR005481">
    <property type="entry name" value="BC-like_N"/>
</dbReference>
<dbReference type="Gene3D" id="3.30.470.20">
    <property type="entry name" value="ATP-grasp fold, B domain"/>
    <property type="match status" value="1"/>
</dbReference>
<dbReference type="InterPro" id="IPR050856">
    <property type="entry name" value="Biotin_carboxylase_complex"/>
</dbReference>
<dbReference type="Pfam" id="PF00364">
    <property type="entry name" value="Biotin_lipoyl"/>
    <property type="match status" value="1"/>
</dbReference>
<dbReference type="Pfam" id="PF00289">
    <property type="entry name" value="Biotin_carb_N"/>
    <property type="match status" value="1"/>
</dbReference>
<dbReference type="InterPro" id="IPR005482">
    <property type="entry name" value="Biotin_COase_C"/>
</dbReference>
<evidence type="ECO:0000256" key="7">
    <source>
        <dbReference type="ARBA" id="ARBA00023128"/>
    </source>
</evidence>
<evidence type="ECO:0000256" key="9">
    <source>
        <dbReference type="ARBA" id="ARBA00062371"/>
    </source>
</evidence>
<comment type="subcellular location">
    <subcellularLocation>
        <location evidence="2">Mitochondrion matrix</location>
    </subcellularLocation>
</comment>
<keyword evidence="8" id="KW-0092">Biotin</keyword>
<dbReference type="SUPFAM" id="SSF51246">
    <property type="entry name" value="Rudiment single hybrid motif"/>
    <property type="match status" value="1"/>
</dbReference>
<dbReference type="SMART" id="SM00878">
    <property type="entry name" value="Biotin_carb_C"/>
    <property type="match status" value="1"/>
</dbReference>
<evidence type="ECO:0000259" key="12">
    <source>
        <dbReference type="PROSITE" id="PS50968"/>
    </source>
</evidence>
<dbReference type="Pfam" id="PF02785">
    <property type="entry name" value="Biotin_carb_C"/>
    <property type="match status" value="1"/>
</dbReference>
<sequence length="870" mass="89866">MNAATSGAVAASAAAAAELSSCVGLRWLSHEASTIGVALTRLAPFCTPQLRTTPQPLRPAAAPATYPAAARAISTAADAQLGRIHKLVVANRGEIACRVLTTARRLGVPTVAVFSDADRGARHIRLADEAFHIGGAAARDSYLRADVLLDVCARVGGHSVHPGYGFLSENAAFADACVKAGIAFVGPPGDAIRAMGNKSEAKAIMHAAGVPVVPGYHGEDQSDPKLFEEAQRVGFPLLVKAVSGGGGKGMRLARSASELPDALASARREAAAAFGDDRVLIERFVERPRHVEVQVVCDGHGGGVSVFDRDCSLQRRHQKVIEEAPAPGLPDAFHSEIGDAAVRAARAAGYINAGTVEFIVDMGAPERPFYFMEMNTRLQVEHPVSEEVAGIDLVEWQLRVAAGLPLPLTQQQLGRPRGHAFEARIYAESPRRDFLPGGGTVRRWRVPPGSVAFTPGCVADGPAGSAANAAEPRVRVRVDSGVDEGDQVGTFYDPMVAKLVVWGPDRPAALAGLRDALSRTQLAGLPSNVAFLRRLAGHGAFETADDLTTAFIKDHQSELMSPQALPRSVLALAGVARHLLDVRAAAAPLDFPPAASLVSASLLSAANPSGSGSGSAAARANTSSCSPWDRADSKRLWGRATRAFAPMQFPEGGPNARADVRLEILSAGDFDVVCVTCSAPAGGAPASGDASGGTGGRTGGNTSGDADIAGGASGERVAVRRALLDAAGGRLTAEVEGRTVAADVMRYVHAGSVDVLCLWTDGQAYELRWRMPQWSREAGPAAAAGSSGGGGGGGASLAGEVAAPLPGRVVKLLVSEGQKVAAGEVLVVLEAMKMEHVVKATRAGLVSALTVSAGAQVQDGQAMMVVRSQE</sequence>
<dbReference type="InterPro" id="IPR001882">
    <property type="entry name" value="Biotin_BS"/>
</dbReference>
<dbReference type="InterPro" id="IPR016185">
    <property type="entry name" value="PreATP-grasp_dom_sf"/>
</dbReference>
<organism evidence="15">
    <name type="scientific">Chlamydomonas euryale</name>
    <dbReference type="NCBI Taxonomy" id="1486919"/>
    <lineage>
        <taxon>Eukaryota</taxon>
        <taxon>Viridiplantae</taxon>
        <taxon>Chlorophyta</taxon>
        <taxon>core chlorophytes</taxon>
        <taxon>Chlorophyceae</taxon>
        <taxon>CS clade</taxon>
        <taxon>Chlamydomonadales</taxon>
        <taxon>Chlamydomonadaceae</taxon>
        <taxon>Chlamydomonas</taxon>
    </lineage>
</organism>
<keyword evidence="6" id="KW-0809">Transit peptide</keyword>
<dbReference type="GO" id="GO:0046872">
    <property type="term" value="F:metal ion binding"/>
    <property type="evidence" value="ECO:0007669"/>
    <property type="project" value="InterPro"/>
</dbReference>
<dbReference type="EMBL" id="HBEC01035907">
    <property type="protein sequence ID" value="CAD8302663.1"/>
    <property type="molecule type" value="Transcribed_RNA"/>
</dbReference>
<keyword evidence="4 10" id="KW-0547">Nucleotide-binding</keyword>
<reference evidence="15" key="1">
    <citation type="submission" date="2021-01" db="EMBL/GenBank/DDBJ databases">
        <authorList>
            <person name="Corre E."/>
            <person name="Pelletier E."/>
            <person name="Niang G."/>
            <person name="Scheremetjew M."/>
            <person name="Finn R."/>
            <person name="Kale V."/>
            <person name="Holt S."/>
            <person name="Cochrane G."/>
            <person name="Meng A."/>
            <person name="Brown T."/>
            <person name="Cohen L."/>
        </authorList>
    </citation>
    <scope>NUCLEOTIDE SEQUENCE</scope>
    <source>
        <strain evidence="15">CCMP219</strain>
    </source>
</reference>
<dbReference type="PROSITE" id="PS00867">
    <property type="entry name" value="CPSASE_2"/>
    <property type="match status" value="1"/>
</dbReference>
<evidence type="ECO:0000256" key="2">
    <source>
        <dbReference type="ARBA" id="ARBA00004305"/>
    </source>
</evidence>
<feature type="compositionally biased region" description="Low complexity" evidence="11">
    <location>
        <begin position="610"/>
        <end position="624"/>
    </location>
</feature>
<dbReference type="FunFam" id="3.30.1490.20:FF:000003">
    <property type="entry name" value="acetyl-CoA carboxylase isoform X1"/>
    <property type="match status" value="1"/>
</dbReference>
<evidence type="ECO:0000256" key="3">
    <source>
        <dbReference type="ARBA" id="ARBA00022598"/>
    </source>
</evidence>
<dbReference type="PROSITE" id="PS50968">
    <property type="entry name" value="BIOTINYL_LIPOYL"/>
    <property type="match status" value="1"/>
</dbReference>
<evidence type="ECO:0000256" key="5">
    <source>
        <dbReference type="ARBA" id="ARBA00022840"/>
    </source>
</evidence>
<dbReference type="PROSITE" id="PS00188">
    <property type="entry name" value="BIOTIN"/>
    <property type="match status" value="1"/>
</dbReference>
<dbReference type="Gene3D" id="3.30.1490.20">
    <property type="entry name" value="ATP-grasp fold, A domain"/>
    <property type="match status" value="1"/>
</dbReference>
<dbReference type="InterPro" id="IPR011054">
    <property type="entry name" value="Rudment_hybrid_motif"/>
</dbReference>
<evidence type="ECO:0000256" key="10">
    <source>
        <dbReference type="PROSITE-ProRule" id="PRU00409"/>
    </source>
</evidence>
<dbReference type="PANTHER" id="PTHR18866:SF33">
    <property type="entry name" value="METHYLCROTONOYL-COA CARBOXYLASE SUBUNIT ALPHA, MITOCHONDRIAL-RELATED"/>
    <property type="match status" value="1"/>
</dbReference>
<feature type="region of interest" description="Disordered" evidence="11">
    <location>
        <begin position="683"/>
        <end position="710"/>
    </location>
</feature>
<feature type="compositionally biased region" description="Gly residues" evidence="11">
    <location>
        <begin position="690"/>
        <end position="702"/>
    </location>
</feature>
<keyword evidence="7" id="KW-0496">Mitochondrion</keyword>
<dbReference type="FunFam" id="2.40.50.100:FF:000003">
    <property type="entry name" value="Acetyl-CoA carboxylase biotin carboxyl carrier protein"/>
    <property type="match status" value="1"/>
</dbReference>
<dbReference type="PROSITE" id="PS50979">
    <property type="entry name" value="BC"/>
    <property type="match status" value="1"/>
</dbReference>
<evidence type="ECO:0000256" key="6">
    <source>
        <dbReference type="ARBA" id="ARBA00022946"/>
    </source>
</evidence>
<dbReference type="InterPro" id="IPR011764">
    <property type="entry name" value="Biotin_carboxylation_dom"/>
</dbReference>
<evidence type="ECO:0000259" key="14">
    <source>
        <dbReference type="PROSITE" id="PS50979"/>
    </source>
</evidence>
<feature type="domain" description="ATP-grasp" evidence="13">
    <location>
        <begin position="202"/>
        <end position="402"/>
    </location>
</feature>
<gene>
    <name evidence="15" type="ORF">CEUR00632_LOCUS16679</name>
</gene>
<dbReference type="InterPro" id="IPR013815">
    <property type="entry name" value="ATP_grasp_subdomain_1"/>
</dbReference>
<evidence type="ECO:0000259" key="13">
    <source>
        <dbReference type="PROSITE" id="PS50975"/>
    </source>
</evidence>
<dbReference type="GO" id="GO:0004485">
    <property type="term" value="F:methylcrotonoyl-CoA carboxylase activity"/>
    <property type="evidence" value="ECO:0007669"/>
    <property type="project" value="TreeGrafter"/>
</dbReference>
<dbReference type="PROSITE" id="PS50975">
    <property type="entry name" value="ATP_GRASP"/>
    <property type="match status" value="1"/>
</dbReference>
<dbReference type="SUPFAM" id="SSF51230">
    <property type="entry name" value="Single hybrid motif"/>
    <property type="match status" value="1"/>
</dbReference>
<proteinExistence type="predicted"/>
<evidence type="ECO:0000256" key="4">
    <source>
        <dbReference type="ARBA" id="ARBA00022741"/>
    </source>
</evidence>
<dbReference type="FunFam" id="3.30.470.20:FF:000028">
    <property type="entry name" value="Methylcrotonoyl-CoA carboxylase subunit alpha, mitochondrial"/>
    <property type="match status" value="1"/>
</dbReference>
<dbReference type="FunFam" id="3.40.50.20:FF:000010">
    <property type="entry name" value="Propionyl-CoA carboxylase subunit alpha"/>
    <property type="match status" value="1"/>
</dbReference>
<dbReference type="AlphaFoldDB" id="A0A7R9VRG1"/>
<dbReference type="InterPro" id="IPR005479">
    <property type="entry name" value="CPAse_ATP-bd"/>
</dbReference>
<dbReference type="Gene3D" id="3.40.50.20">
    <property type="match status" value="1"/>
</dbReference>
<comment type="subunit">
    <text evidence="9">Probably a heterodimer composed of biotin-containing alpha subunits and beta subunits.</text>
</comment>
<dbReference type="InterPro" id="IPR011761">
    <property type="entry name" value="ATP-grasp"/>
</dbReference>
<dbReference type="InterPro" id="IPR000089">
    <property type="entry name" value="Biotin_lipoyl"/>
</dbReference>
<keyword evidence="3" id="KW-0436">Ligase</keyword>
<evidence type="ECO:0000256" key="11">
    <source>
        <dbReference type="SAM" id="MobiDB-lite"/>
    </source>
</evidence>
<protein>
    <submittedName>
        <fullName evidence="15">Uncharacterized protein</fullName>
    </submittedName>
</protein>
<evidence type="ECO:0000313" key="15">
    <source>
        <dbReference type="EMBL" id="CAD8302663.1"/>
    </source>
</evidence>
<name>A0A7R9VRG1_9CHLO</name>
<feature type="domain" description="Biotin carboxylation" evidence="14">
    <location>
        <begin position="83"/>
        <end position="556"/>
    </location>
</feature>
<dbReference type="SUPFAM" id="SSF56059">
    <property type="entry name" value="Glutathione synthetase ATP-binding domain-like"/>
    <property type="match status" value="1"/>
</dbReference>
<dbReference type="GO" id="GO:0005524">
    <property type="term" value="F:ATP binding"/>
    <property type="evidence" value="ECO:0007669"/>
    <property type="project" value="UniProtKB-UniRule"/>
</dbReference>
<accession>A0A7R9VRG1</accession>
<feature type="domain" description="Lipoyl-binding" evidence="12">
    <location>
        <begin position="792"/>
        <end position="867"/>
    </location>
</feature>